<feature type="compositionally biased region" description="Low complexity" evidence="6">
    <location>
        <begin position="405"/>
        <end position="418"/>
    </location>
</feature>
<dbReference type="InterPro" id="IPR042321">
    <property type="entry name" value="Ima1"/>
</dbReference>
<dbReference type="OrthoDB" id="5966927at2759"/>
<dbReference type="STRING" id="2512241.A0A553I2Y2"/>
<evidence type="ECO:0000256" key="6">
    <source>
        <dbReference type="SAM" id="MobiDB-lite"/>
    </source>
</evidence>
<dbReference type="PANTHER" id="PTHR28538:SF1">
    <property type="entry name" value="INTEGRAL INNER NUCLEAR MEMBRANE PROTEIN IMA1"/>
    <property type="match status" value="1"/>
</dbReference>
<dbReference type="GO" id="GO:0005637">
    <property type="term" value="C:nuclear inner membrane"/>
    <property type="evidence" value="ECO:0007669"/>
    <property type="project" value="UniProtKB-SubCell"/>
</dbReference>
<evidence type="ECO:0000256" key="4">
    <source>
        <dbReference type="ARBA" id="ARBA00023136"/>
    </source>
</evidence>
<organism evidence="8 9">
    <name type="scientific">Xylaria flabelliformis</name>
    <dbReference type="NCBI Taxonomy" id="2512241"/>
    <lineage>
        <taxon>Eukaryota</taxon>
        <taxon>Fungi</taxon>
        <taxon>Dikarya</taxon>
        <taxon>Ascomycota</taxon>
        <taxon>Pezizomycotina</taxon>
        <taxon>Sordariomycetes</taxon>
        <taxon>Xylariomycetidae</taxon>
        <taxon>Xylariales</taxon>
        <taxon>Xylariaceae</taxon>
        <taxon>Xylaria</taxon>
    </lineage>
</organism>
<evidence type="ECO:0000256" key="3">
    <source>
        <dbReference type="ARBA" id="ARBA00022989"/>
    </source>
</evidence>
<feature type="region of interest" description="Disordered" evidence="6">
    <location>
        <begin position="349"/>
        <end position="422"/>
    </location>
</feature>
<dbReference type="Proteomes" id="UP000319160">
    <property type="component" value="Unassembled WGS sequence"/>
</dbReference>
<evidence type="ECO:0000313" key="9">
    <source>
        <dbReference type="Proteomes" id="UP000319160"/>
    </source>
</evidence>
<evidence type="ECO:0000313" key="8">
    <source>
        <dbReference type="EMBL" id="TRX94562.1"/>
    </source>
</evidence>
<proteinExistence type="predicted"/>
<keyword evidence="4" id="KW-0472">Membrane</keyword>
<name>A0A553I2Y2_9PEZI</name>
<evidence type="ECO:0000256" key="5">
    <source>
        <dbReference type="ARBA" id="ARBA00023242"/>
    </source>
</evidence>
<dbReference type="GO" id="GO:0071765">
    <property type="term" value="P:nuclear inner membrane organization"/>
    <property type="evidence" value="ECO:0007669"/>
    <property type="project" value="InterPro"/>
</dbReference>
<feature type="compositionally biased region" description="Polar residues" evidence="6">
    <location>
        <begin position="389"/>
        <end position="399"/>
    </location>
</feature>
<reference evidence="9" key="1">
    <citation type="submission" date="2019-06" db="EMBL/GenBank/DDBJ databases">
        <title>Draft genome sequence of the griseofulvin-producing fungus Xylaria cubensis strain G536.</title>
        <authorList>
            <person name="Mead M.E."/>
            <person name="Raja H.A."/>
            <person name="Steenwyk J.L."/>
            <person name="Knowles S.L."/>
            <person name="Oberlies N.H."/>
            <person name="Rokas A."/>
        </authorList>
    </citation>
    <scope>NUCLEOTIDE SEQUENCE [LARGE SCALE GENOMIC DNA]</scope>
    <source>
        <strain evidence="9">G536</strain>
    </source>
</reference>
<comment type="caution">
    <text evidence="8">The sequence shown here is derived from an EMBL/GenBank/DDBJ whole genome shotgun (WGS) entry which is preliminary data.</text>
</comment>
<keyword evidence="3" id="KW-1133">Transmembrane helix</keyword>
<feature type="region of interest" description="Disordered" evidence="6">
    <location>
        <begin position="500"/>
        <end position="534"/>
    </location>
</feature>
<keyword evidence="2" id="KW-0812">Transmembrane</keyword>
<dbReference type="GO" id="GO:0044732">
    <property type="term" value="C:mitotic spindle pole body"/>
    <property type="evidence" value="ECO:0007669"/>
    <property type="project" value="TreeGrafter"/>
</dbReference>
<dbReference type="GO" id="GO:0034992">
    <property type="term" value="C:microtubule organizing center attachment site"/>
    <property type="evidence" value="ECO:0007669"/>
    <property type="project" value="TreeGrafter"/>
</dbReference>
<keyword evidence="9" id="KW-1185">Reference proteome</keyword>
<evidence type="ECO:0000256" key="2">
    <source>
        <dbReference type="ARBA" id="ARBA00022692"/>
    </source>
</evidence>
<dbReference type="Pfam" id="PF09779">
    <property type="entry name" value="Ima1_N"/>
    <property type="match status" value="1"/>
</dbReference>
<accession>A0A553I2Y2</accession>
<keyword evidence="5" id="KW-0539">Nucleus</keyword>
<dbReference type="InterPro" id="IPR018617">
    <property type="entry name" value="Ima1_N"/>
</dbReference>
<gene>
    <name evidence="8" type="ORF">FHL15_004514</name>
</gene>
<comment type="subcellular location">
    <subcellularLocation>
        <location evidence="1">Nucleus inner membrane</location>
        <topology evidence="1">Multi-pass membrane protein</topology>
    </subcellularLocation>
</comment>
<dbReference type="GO" id="GO:0034506">
    <property type="term" value="C:chromosome, centromeric core domain"/>
    <property type="evidence" value="ECO:0007669"/>
    <property type="project" value="TreeGrafter"/>
</dbReference>
<feature type="domain" description="Ima1 N-terminal" evidence="7">
    <location>
        <begin position="10"/>
        <end position="141"/>
    </location>
</feature>
<protein>
    <recommendedName>
        <fullName evidence="7">Ima1 N-terminal domain-containing protein</fullName>
    </recommendedName>
</protein>
<feature type="compositionally biased region" description="Basic and acidic residues" evidence="6">
    <location>
        <begin position="515"/>
        <end position="534"/>
    </location>
</feature>
<dbReference type="AlphaFoldDB" id="A0A553I2Y2"/>
<sequence length="728" mass="81816">MVALRSRRFLRCFYCGKKSNIEFNAQKSFDCLNCDATNWLDSNGEITDPPVVANGLERSHLQYARSPSPLAPAADGPADDPVFCATCLRNQHMLSSSLAQFEWPDDATSAEHSARERKYWALKKALEQRYPQVCEECLPKVNKKLNQASYTAKTDHLRRMMDRTRSQWAGGKRRGPLDVIDFLGKMSWYTGFAFQAVWHVTMVLLLSTEPYASTQDGHWILVTLGQFHRMSALMLPYSDWFMRWAINLGMCSFPWNPRFRQSIRGFTAHILGFRQWYTYQLLVLFVRFVALSIAQYSKAQQLPATTQLTAQFLIFLFMIYVSHQSTTNHVVAKWAQVYRTAKKSIHTDTAPLFRQPPELTASPRVKSGGRPGTKDPDDLGNILDDILHSPTSQQVQAVRTSPRHSTSLTSSLGSRTLGQRVDRGSAISVSSVTNRAMQVSPENPAITGYDDEMDWSPSASQHRAFSSYNPYKVKNTNPRFSDAPTEPKSGPIWYKVPPAPTNPAQRLRNPPMRPIIRESPKGEKESFFRSDGRQPLDFGSKYHENLAELHIAPPKFHAPEPIDDPRDGLSSMFAHSFSISPDPEERIGRSVLTRGTADLQKDSDIIPNRTMTRTAELIALFAALCSWIFALSSEEHYGRSLALASIIVCLMVSIRLAADLEVDNQIRGATRSSTVKLSLAKLALVQVMAVILFMWKIWSESASSASSGMLGNTMFGGIIAHQIWHIFA</sequence>
<evidence type="ECO:0000259" key="7">
    <source>
        <dbReference type="Pfam" id="PF09779"/>
    </source>
</evidence>
<evidence type="ECO:0000256" key="1">
    <source>
        <dbReference type="ARBA" id="ARBA00004473"/>
    </source>
</evidence>
<dbReference type="PANTHER" id="PTHR28538">
    <property type="entry name" value="INTEGRAL INNER NUCLEAR MEMBRANE PROTEIN IMA1"/>
    <property type="match status" value="1"/>
</dbReference>
<dbReference type="EMBL" id="VFLP01000021">
    <property type="protein sequence ID" value="TRX94562.1"/>
    <property type="molecule type" value="Genomic_DNA"/>
</dbReference>